<evidence type="ECO:0000313" key="12">
    <source>
        <dbReference type="EMBL" id="GAG24997.1"/>
    </source>
</evidence>
<dbReference type="EMBL" id="BARS01039966">
    <property type="protein sequence ID" value="GAG24997.1"/>
    <property type="molecule type" value="Genomic_DNA"/>
</dbReference>
<keyword evidence="8" id="KW-0482">Metalloprotease</keyword>
<gene>
    <name evidence="12" type="ORF">S01H1_60988</name>
</gene>
<dbReference type="InterPro" id="IPR041489">
    <property type="entry name" value="PDZ_6"/>
</dbReference>
<keyword evidence="5" id="KW-0378">Hydrolase</keyword>
<dbReference type="SMART" id="SM00228">
    <property type="entry name" value="PDZ"/>
    <property type="match status" value="1"/>
</dbReference>
<evidence type="ECO:0000256" key="9">
    <source>
        <dbReference type="ARBA" id="ARBA00023136"/>
    </source>
</evidence>
<name>X0WP72_9ZZZZ</name>
<evidence type="ECO:0000256" key="8">
    <source>
        <dbReference type="ARBA" id="ARBA00023049"/>
    </source>
</evidence>
<evidence type="ECO:0000256" key="7">
    <source>
        <dbReference type="ARBA" id="ARBA00022989"/>
    </source>
</evidence>
<dbReference type="GO" id="GO:0004222">
    <property type="term" value="F:metalloendopeptidase activity"/>
    <property type="evidence" value="ECO:0007669"/>
    <property type="project" value="InterPro"/>
</dbReference>
<dbReference type="AlphaFoldDB" id="X0WP72"/>
<proteinExistence type="predicted"/>
<comment type="caution">
    <text evidence="12">The sequence shown here is derived from an EMBL/GenBank/DDBJ whole genome shotgun (WGS) entry which is preliminary data.</text>
</comment>
<feature type="domain" description="PDZ" evidence="11">
    <location>
        <begin position="98"/>
        <end position="135"/>
    </location>
</feature>
<evidence type="ECO:0000256" key="2">
    <source>
        <dbReference type="ARBA" id="ARBA00004141"/>
    </source>
</evidence>
<keyword evidence="9 10" id="KW-0472">Membrane</keyword>
<dbReference type="Pfam" id="PF02163">
    <property type="entry name" value="Peptidase_M50"/>
    <property type="match status" value="1"/>
</dbReference>
<sequence length="254" mass="26832">ELGHFVTAKATGVRVEEFGLFYPPRLLSVKRGETVYSLNAIPLGGFVKMAGEEDPGVAGSLAGKNTGIRLLVLGAGSLMNFLLPLLLFSIAFMVPHDTLTGQVTVKEVSPGSPAAIAGIISGDTILSVNDKPIDNSIDLNRYLQLNLGKEVSLLIRHPDTTTETVRLTPRWRPPEGEGASGIQISMLEGTIVRQSLPFWKAIPAGVSSCVEIFILFKNGIIGMIIGTIPVEIAGPVGIAQLTGEVARAGISPLL</sequence>
<dbReference type="Pfam" id="PF17820">
    <property type="entry name" value="PDZ_6"/>
    <property type="match status" value="1"/>
</dbReference>
<dbReference type="InterPro" id="IPR001478">
    <property type="entry name" value="PDZ"/>
</dbReference>
<feature type="non-terminal residue" evidence="12">
    <location>
        <position position="1"/>
    </location>
</feature>
<evidence type="ECO:0000256" key="10">
    <source>
        <dbReference type="SAM" id="Phobius"/>
    </source>
</evidence>
<keyword evidence="6" id="KW-0862">Zinc</keyword>
<dbReference type="PANTHER" id="PTHR42837:SF2">
    <property type="entry name" value="MEMBRANE METALLOPROTEASE ARASP2, CHLOROPLASTIC-RELATED"/>
    <property type="match status" value="1"/>
</dbReference>
<evidence type="ECO:0000256" key="4">
    <source>
        <dbReference type="ARBA" id="ARBA00022692"/>
    </source>
</evidence>
<dbReference type="PROSITE" id="PS50106">
    <property type="entry name" value="PDZ"/>
    <property type="match status" value="1"/>
</dbReference>
<comment type="cofactor">
    <cofactor evidence="1">
        <name>Zn(2+)</name>
        <dbReference type="ChEBI" id="CHEBI:29105"/>
    </cofactor>
</comment>
<dbReference type="InterPro" id="IPR036034">
    <property type="entry name" value="PDZ_sf"/>
</dbReference>
<keyword evidence="4 10" id="KW-0812">Transmembrane</keyword>
<dbReference type="CDD" id="cd06163">
    <property type="entry name" value="S2P-M50_PDZ_RseP-like"/>
    <property type="match status" value="1"/>
</dbReference>
<evidence type="ECO:0000259" key="11">
    <source>
        <dbReference type="PROSITE" id="PS50106"/>
    </source>
</evidence>
<dbReference type="GO" id="GO:0006508">
    <property type="term" value="P:proteolysis"/>
    <property type="evidence" value="ECO:0007669"/>
    <property type="project" value="UniProtKB-KW"/>
</dbReference>
<dbReference type="GO" id="GO:0016020">
    <property type="term" value="C:membrane"/>
    <property type="evidence" value="ECO:0007669"/>
    <property type="project" value="UniProtKB-SubCell"/>
</dbReference>
<dbReference type="InterPro" id="IPR004387">
    <property type="entry name" value="Pept_M50_Zn"/>
</dbReference>
<feature type="non-terminal residue" evidence="12">
    <location>
        <position position="254"/>
    </location>
</feature>
<reference evidence="12" key="1">
    <citation type="journal article" date="2014" name="Front. Microbiol.">
        <title>High frequency of phylogenetically diverse reductive dehalogenase-homologous genes in deep subseafloor sedimentary metagenomes.</title>
        <authorList>
            <person name="Kawai M."/>
            <person name="Futagami T."/>
            <person name="Toyoda A."/>
            <person name="Takaki Y."/>
            <person name="Nishi S."/>
            <person name="Hori S."/>
            <person name="Arai W."/>
            <person name="Tsubouchi T."/>
            <person name="Morono Y."/>
            <person name="Uchiyama I."/>
            <person name="Ito T."/>
            <person name="Fujiyama A."/>
            <person name="Inagaki F."/>
            <person name="Takami H."/>
        </authorList>
    </citation>
    <scope>NUCLEOTIDE SEQUENCE</scope>
    <source>
        <strain evidence="12">Expedition CK06-06</strain>
    </source>
</reference>
<organism evidence="12">
    <name type="scientific">marine sediment metagenome</name>
    <dbReference type="NCBI Taxonomy" id="412755"/>
    <lineage>
        <taxon>unclassified sequences</taxon>
        <taxon>metagenomes</taxon>
        <taxon>ecological metagenomes</taxon>
    </lineage>
</organism>
<evidence type="ECO:0000256" key="3">
    <source>
        <dbReference type="ARBA" id="ARBA00022670"/>
    </source>
</evidence>
<dbReference type="PANTHER" id="PTHR42837">
    <property type="entry name" value="REGULATOR OF SIGMA-E PROTEASE RSEP"/>
    <property type="match status" value="1"/>
</dbReference>
<accession>X0WP72</accession>
<protein>
    <recommendedName>
        <fullName evidence="11">PDZ domain-containing protein</fullName>
    </recommendedName>
</protein>
<evidence type="ECO:0000256" key="1">
    <source>
        <dbReference type="ARBA" id="ARBA00001947"/>
    </source>
</evidence>
<keyword evidence="3" id="KW-0645">Protease</keyword>
<evidence type="ECO:0000256" key="5">
    <source>
        <dbReference type="ARBA" id="ARBA00022801"/>
    </source>
</evidence>
<comment type="subcellular location">
    <subcellularLocation>
        <location evidence="2">Membrane</location>
        <topology evidence="2">Multi-pass membrane protein</topology>
    </subcellularLocation>
</comment>
<keyword evidence="7 10" id="KW-1133">Transmembrane helix</keyword>
<dbReference type="SUPFAM" id="SSF50156">
    <property type="entry name" value="PDZ domain-like"/>
    <property type="match status" value="1"/>
</dbReference>
<dbReference type="Gene3D" id="2.30.42.10">
    <property type="match status" value="1"/>
</dbReference>
<dbReference type="InterPro" id="IPR008915">
    <property type="entry name" value="Peptidase_M50"/>
</dbReference>
<feature type="transmembrane region" description="Helical" evidence="10">
    <location>
        <begin position="70"/>
        <end position="94"/>
    </location>
</feature>
<evidence type="ECO:0000256" key="6">
    <source>
        <dbReference type="ARBA" id="ARBA00022833"/>
    </source>
</evidence>